<dbReference type="GeneID" id="17036039"/>
<evidence type="ECO:0000313" key="2">
    <source>
        <dbReference type="EMBL" id="EIE18057.1"/>
    </source>
</evidence>
<sequence length="218" mass="23949">MGLHGCHLHKGNPHQHLTETSNQCEHALPLPGKDSCYSGAASRKAAILACDCRRYILNSSYPGPRTSTRKRLSAQAAGAGTIAAIHTTDRRPDSCYLTRWLIQKSSYPGSRINSSYSHHREEAWIAAIDAALAARNPPSPMRGLPLCDFPRGASRGRSRFKSSQRTHLDFADGRRHGSSSELGVRARFQPRFLQKQLFSSCGSQAGGRIAAIWSRLVK</sequence>
<gene>
    <name evidence="2" type="ORF">COCSUDRAFT_45602</name>
</gene>
<evidence type="ECO:0000256" key="1">
    <source>
        <dbReference type="SAM" id="MobiDB-lite"/>
    </source>
</evidence>
<keyword evidence="3" id="KW-1185">Reference proteome</keyword>
<protein>
    <submittedName>
        <fullName evidence="2">Uncharacterized protein</fullName>
    </submittedName>
</protein>
<dbReference type="KEGG" id="csl:COCSUDRAFT_45602"/>
<organism evidence="2 3">
    <name type="scientific">Coccomyxa subellipsoidea (strain C-169)</name>
    <name type="common">Green microalga</name>
    <dbReference type="NCBI Taxonomy" id="574566"/>
    <lineage>
        <taxon>Eukaryota</taxon>
        <taxon>Viridiplantae</taxon>
        <taxon>Chlorophyta</taxon>
        <taxon>core chlorophytes</taxon>
        <taxon>Trebouxiophyceae</taxon>
        <taxon>Trebouxiophyceae incertae sedis</taxon>
        <taxon>Coccomyxaceae</taxon>
        <taxon>Coccomyxa</taxon>
        <taxon>Coccomyxa subellipsoidea</taxon>
    </lineage>
</organism>
<accession>I0YI38</accession>
<proteinExistence type="predicted"/>
<reference evidence="2 3" key="1">
    <citation type="journal article" date="2012" name="Genome Biol.">
        <title>The genome of the polar eukaryotic microalga coccomyxa subellipsoidea reveals traits of cold adaptation.</title>
        <authorList>
            <person name="Blanc G."/>
            <person name="Agarkova I."/>
            <person name="Grimwood J."/>
            <person name="Kuo A."/>
            <person name="Brueggeman A."/>
            <person name="Dunigan D."/>
            <person name="Gurnon J."/>
            <person name="Ladunga I."/>
            <person name="Lindquist E."/>
            <person name="Lucas S."/>
            <person name="Pangilinan J."/>
            <person name="Proschold T."/>
            <person name="Salamov A."/>
            <person name="Schmutz J."/>
            <person name="Weeks D."/>
            <person name="Yamada T."/>
            <person name="Claverie J.M."/>
            <person name="Grigoriev I."/>
            <person name="Van Etten J."/>
            <person name="Lomsadze A."/>
            <person name="Borodovsky M."/>
        </authorList>
    </citation>
    <scope>NUCLEOTIDE SEQUENCE [LARGE SCALE GENOMIC DNA]</scope>
    <source>
        <strain evidence="2 3">C-169</strain>
    </source>
</reference>
<comment type="caution">
    <text evidence="2">The sequence shown here is derived from an EMBL/GenBank/DDBJ whole genome shotgun (WGS) entry which is preliminary data.</text>
</comment>
<feature type="compositionally biased region" description="Basic residues" evidence="1">
    <location>
        <begin position="155"/>
        <end position="164"/>
    </location>
</feature>
<evidence type="ECO:0000313" key="3">
    <source>
        <dbReference type="Proteomes" id="UP000007264"/>
    </source>
</evidence>
<name>I0YI38_COCSC</name>
<dbReference type="Proteomes" id="UP000007264">
    <property type="component" value="Unassembled WGS sequence"/>
</dbReference>
<feature type="compositionally biased region" description="Basic and acidic residues" evidence="1">
    <location>
        <begin position="166"/>
        <end position="175"/>
    </location>
</feature>
<dbReference type="AlphaFoldDB" id="I0YI38"/>
<feature type="region of interest" description="Disordered" evidence="1">
    <location>
        <begin position="155"/>
        <end position="178"/>
    </location>
</feature>
<dbReference type="RefSeq" id="XP_005642601.1">
    <property type="nucleotide sequence ID" value="XM_005642544.1"/>
</dbReference>
<dbReference type="EMBL" id="AGSI01000027">
    <property type="protein sequence ID" value="EIE18057.1"/>
    <property type="molecule type" value="Genomic_DNA"/>
</dbReference>